<sequence>MKDLNIKKAQVLKSASQMIADKEAVRSYIKGKTSLKELDKKGIKFAKPL</sequence>
<reference evidence="2" key="1">
    <citation type="submission" date="2017-02" db="EMBL/GenBank/DDBJ databases">
        <authorList>
            <person name="Varghese N."/>
            <person name="Submissions S."/>
        </authorList>
    </citation>
    <scope>NUCLEOTIDE SEQUENCE [LARGE SCALE GENOMIC DNA]</scope>
    <source>
        <strain evidence="2">DSM 24091</strain>
    </source>
</reference>
<name>A0A1T5EF45_9SPHI</name>
<evidence type="ECO:0000313" key="1">
    <source>
        <dbReference type="EMBL" id="SKB82551.1"/>
    </source>
</evidence>
<gene>
    <name evidence="1" type="ORF">SAMN05660841_02529</name>
</gene>
<dbReference type="EMBL" id="FUZF01000011">
    <property type="protein sequence ID" value="SKB82551.1"/>
    <property type="molecule type" value="Genomic_DNA"/>
</dbReference>
<accession>A0A1T5EF45</accession>
<proteinExistence type="predicted"/>
<dbReference type="RefSeq" id="WP_176141056.1">
    <property type="nucleotide sequence ID" value="NZ_FUZF01000011.1"/>
</dbReference>
<organism evidence="1 2">
    <name type="scientific">Sphingobacterium nematocida</name>
    <dbReference type="NCBI Taxonomy" id="1513896"/>
    <lineage>
        <taxon>Bacteria</taxon>
        <taxon>Pseudomonadati</taxon>
        <taxon>Bacteroidota</taxon>
        <taxon>Sphingobacteriia</taxon>
        <taxon>Sphingobacteriales</taxon>
        <taxon>Sphingobacteriaceae</taxon>
        <taxon>Sphingobacterium</taxon>
    </lineage>
</organism>
<keyword evidence="2" id="KW-1185">Reference proteome</keyword>
<dbReference type="AlphaFoldDB" id="A0A1T5EF45"/>
<dbReference type="Proteomes" id="UP000190150">
    <property type="component" value="Unassembled WGS sequence"/>
</dbReference>
<evidence type="ECO:0000313" key="2">
    <source>
        <dbReference type="Proteomes" id="UP000190150"/>
    </source>
</evidence>
<protein>
    <submittedName>
        <fullName evidence="1">Uncharacterized protein</fullName>
    </submittedName>
</protein>